<proteinExistence type="predicted"/>
<sequence length="805" mass="90952">MEFEHCRPSMNGFGTNVEVSTDSNSRLMTSNSLLNSSMVNENIDSSNAIQIVSNGEQASSQKCAPVSPTKSIKLVLKVGQSGSYCSSNNFNGVDNINNLKTPINEKAIESITDNHQFKLSMDDEIAYSANKPPELLPLTVDSYINVDFNHINNSLKKSKKKKKKHHHHHHHHHHEHHHYSSHMISKMNLLNDCENQNRQTNFLNHTNDSLINQRVEINDCTMNFSNQSESLGKNSVELNSMEEDDGIMGSILNQDSIFSSVDLIDVDSCSKLDISALVTDELNDEDVSQQSTTSSFSRFQSNYKSGVKIRPTSSVYRQLLQQGQVVCDSNNIYDHLRRKNKLLPDKDSVSKVDKMQQFLFSLLQKLQLQDPQKLFAWPVIESLTPGYSQVVSHPMDFYTIKKKIEHNIYNSVAELKFDVRLLCENAIRYHRHSGLHFKQASKLWHFAKTKVFARDQLAKHITNFNPLTMIDLGMDDFSNLNCANRSTMIKEINNSSSISSLHRILSVDSEIPQQSIRNDICILAETKESDSIDTERKSIKQLDSFNLSSNSETNSSNKSVKMPRLAKDGTTTLPFVLPDFKCDTASSLVTFGNLVNELSDGTASIAPDITEKEIDQIRPIEFTESSLIDSFTSHLPYFDSSASTISHQDSSLIFETFSKYLPSEHCSEIERVADDLNYSTGHHIDSLLSIVSKGHHKMEISNQSLKDRNELATEIISSEANDDADEIQNRLNETKNLLQQLETIQTQRLSSTKRPLNPSQNEMETAIKVTESLSQIIKNWFHPKDVIDAQTVHKHLGIILDNDSE</sequence>
<organism evidence="10">
    <name type="scientific">Sarcoptes scabiei</name>
    <name type="common">Itch mite</name>
    <name type="synonym">Acarus scabiei</name>
    <dbReference type="NCBI Taxonomy" id="52283"/>
    <lineage>
        <taxon>Eukaryota</taxon>
        <taxon>Metazoa</taxon>
        <taxon>Ecdysozoa</taxon>
        <taxon>Arthropoda</taxon>
        <taxon>Chelicerata</taxon>
        <taxon>Arachnida</taxon>
        <taxon>Acari</taxon>
        <taxon>Acariformes</taxon>
        <taxon>Sarcoptiformes</taxon>
        <taxon>Astigmata</taxon>
        <taxon>Psoroptidia</taxon>
        <taxon>Sarcoptoidea</taxon>
        <taxon>Sarcoptidae</taxon>
        <taxon>Sarcoptinae</taxon>
        <taxon>Sarcoptes</taxon>
    </lineage>
</organism>
<feature type="region of interest" description="Disordered" evidence="8">
    <location>
        <begin position="156"/>
        <end position="181"/>
    </location>
</feature>
<dbReference type="EnsemblMetazoa" id="SSS_8473s_mrna">
    <property type="protein sequence ID" value="KAF7495867.1"/>
    <property type="gene ID" value="SSS_8473"/>
</dbReference>
<dbReference type="InterPro" id="IPR051831">
    <property type="entry name" value="Bromodomain_contain_prot"/>
</dbReference>
<evidence type="ECO:0000313" key="12">
    <source>
        <dbReference type="Proteomes" id="UP000070412"/>
    </source>
</evidence>
<evidence type="ECO:0000313" key="11">
    <source>
        <dbReference type="EnsemblMetazoa" id="KAF7495867.1"/>
    </source>
</evidence>
<evidence type="ECO:0000259" key="9">
    <source>
        <dbReference type="PROSITE" id="PS50014"/>
    </source>
</evidence>
<evidence type="ECO:0000256" key="8">
    <source>
        <dbReference type="SAM" id="MobiDB-lite"/>
    </source>
</evidence>
<reference evidence="12" key="1">
    <citation type="journal article" date="2020" name="PLoS Negl. Trop. Dis.">
        <title>High-quality nuclear genome for Sarcoptes scabiei-A critical resource for a neglected parasite.</title>
        <authorList>
            <person name="Korhonen P.K."/>
            <person name="Gasser R.B."/>
            <person name="Ma G."/>
            <person name="Wang T."/>
            <person name="Stroehlein A.J."/>
            <person name="Young N.D."/>
            <person name="Ang C.S."/>
            <person name="Fernando D.D."/>
            <person name="Lu H.C."/>
            <person name="Taylor S."/>
            <person name="Reynolds S.L."/>
            <person name="Mofiz E."/>
            <person name="Najaraj S.H."/>
            <person name="Gowda H."/>
            <person name="Madugundu A."/>
            <person name="Renuse S."/>
            <person name="Holt D."/>
            <person name="Pandey A."/>
            <person name="Papenfuss A.T."/>
            <person name="Fischer K."/>
        </authorList>
    </citation>
    <scope>NUCLEOTIDE SEQUENCE [LARGE SCALE GENOMIC DNA]</scope>
</reference>
<feature type="coiled-coil region" evidence="7">
    <location>
        <begin position="717"/>
        <end position="744"/>
    </location>
</feature>
<keyword evidence="5" id="KW-0539">Nucleus</keyword>
<dbReference type="EMBL" id="WVUK01000044">
    <property type="protein sequence ID" value="KAF7495867.1"/>
    <property type="molecule type" value="Genomic_DNA"/>
</dbReference>
<evidence type="ECO:0000256" key="6">
    <source>
        <dbReference type="PROSITE-ProRule" id="PRU00035"/>
    </source>
</evidence>
<keyword evidence="3 6" id="KW-0103">Bromodomain</keyword>
<reference evidence="11" key="3">
    <citation type="submission" date="2022-06" db="UniProtKB">
        <authorList>
            <consortium name="EnsemblMetazoa"/>
        </authorList>
    </citation>
    <scope>IDENTIFICATION</scope>
</reference>
<dbReference type="AlphaFoldDB" id="A0A834VFP5"/>
<reference evidence="10" key="2">
    <citation type="submission" date="2020-01" db="EMBL/GenBank/DDBJ databases">
        <authorList>
            <person name="Korhonen P.K.K."/>
            <person name="Guangxu M.G."/>
            <person name="Wang T.W."/>
            <person name="Stroehlein A.J.S."/>
            <person name="Young N.D."/>
            <person name="Ang C.-S.A."/>
            <person name="Fernando D.W.F."/>
            <person name="Lu H.L."/>
            <person name="Taylor S.T."/>
            <person name="Ehtesham M.E.M."/>
            <person name="Najaraj S.H.N."/>
            <person name="Harsha G.H.G."/>
            <person name="Madugundu A.M."/>
            <person name="Renuse S.R."/>
            <person name="Holt D.H."/>
            <person name="Pandey A.P."/>
            <person name="Papenfuss A.P."/>
            <person name="Gasser R.B.G."/>
            <person name="Fischer K.F."/>
        </authorList>
    </citation>
    <scope>NUCLEOTIDE SEQUENCE</scope>
    <source>
        <strain evidence="10">SSS_KF_BRIS2020</strain>
    </source>
</reference>
<accession>A0A834VFP5</accession>
<evidence type="ECO:0000256" key="4">
    <source>
        <dbReference type="ARBA" id="ARBA00023163"/>
    </source>
</evidence>
<dbReference type="InterPro" id="IPR001487">
    <property type="entry name" value="Bromodomain"/>
</dbReference>
<feature type="compositionally biased region" description="Basic residues" evidence="8">
    <location>
        <begin position="156"/>
        <end position="180"/>
    </location>
</feature>
<protein>
    <submittedName>
        <fullName evidence="10">Bromodomain-containing protein 7</fullName>
    </submittedName>
</protein>
<dbReference type="InterPro" id="IPR036427">
    <property type="entry name" value="Bromodomain-like_sf"/>
</dbReference>
<dbReference type="PRINTS" id="PR00503">
    <property type="entry name" value="BROMODOMAIN"/>
</dbReference>
<keyword evidence="7" id="KW-0175">Coiled coil</keyword>
<dbReference type="Gene3D" id="1.20.920.10">
    <property type="entry name" value="Bromodomain-like"/>
    <property type="match status" value="1"/>
</dbReference>
<keyword evidence="12" id="KW-1185">Reference proteome</keyword>
<name>A0A834VFP5_SARSC</name>
<evidence type="ECO:0000313" key="10">
    <source>
        <dbReference type="EMBL" id="KAF7495867.1"/>
    </source>
</evidence>
<gene>
    <name evidence="10" type="ORF">SSS_8473</name>
</gene>
<dbReference type="SMART" id="SM00297">
    <property type="entry name" value="BROMO"/>
    <property type="match status" value="1"/>
</dbReference>
<evidence type="ECO:0000256" key="7">
    <source>
        <dbReference type="SAM" id="Coils"/>
    </source>
</evidence>
<evidence type="ECO:0000256" key="5">
    <source>
        <dbReference type="ARBA" id="ARBA00023242"/>
    </source>
</evidence>
<feature type="domain" description="Bromo" evidence="9">
    <location>
        <begin position="367"/>
        <end position="437"/>
    </location>
</feature>
<dbReference type="Proteomes" id="UP000070412">
    <property type="component" value="Unassembled WGS sequence"/>
</dbReference>
<dbReference type="OrthoDB" id="21648at2759"/>
<dbReference type="GO" id="GO:0005634">
    <property type="term" value="C:nucleus"/>
    <property type="evidence" value="ECO:0007669"/>
    <property type="project" value="UniProtKB-SubCell"/>
</dbReference>
<evidence type="ECO:0000256" key="1">
    <source>
        <dbReference type="ARBA" id="ARBA00004123"/>
    </source>
</evidence>
<dbReference type="PROSITE" id="PS50014">
    <property type="entry name" value="BROMODOMAIN_2"/>
    <property type="match status" value="1"/>
</dbReference>
<keyword evidence="2" id="KW-0805">Transcription regulation</keyword>
<dbReference type="PANTHER" id="PTHR22881">
    <property type="entry name" value="BROMODOMAIN CONTAINING PROTEIN"/>
    <property type="match status" value="1"/>
</dbReference>
<keyword evidence="4" id="KW-0804">Transcription</keyword>
<comment type="subcellular location">
    <subcellularLocation>
        <location evidence="1">Nucleus</location>
    </subcellularLocation>
</comment>
<dbReference type="GO" id="GO:0006357">
    <property type="term" value="P:regulation of transcription by RNA polymerase II"/>
    <property type="evidence" value="ECO:0007669"/>
    <property type="project" value="TreeGrafter"/>
</dbReference>
<dbReference type="SUPFAM" id="SSF47370">
    <property type="entry name" value="Bromodomain"/>
    <property type="match status" value="1"/>
</dbReference>
<dbReference type="PANTHER" id="PTHR22881:SF27">
    <property type="entry name" value="BROMODOMAIN CONTAINING 7_9"/>
    <property type="match status" value="1"/>
</dbReference>
<dbReference type="Pfam" id="PF12024">
    <property type="entry name" value="DUF3512"/>
    <property type="match status" value="1"/>
</dbReference>
<evidence type="ECO:0000256" key="2">
    <source>
        <dbReference type="ARBA" id="ARBA00023015"/>
    </source>
</evidence>
<dbReference type="InterPro" id="IPR021900">
    <property type="entry name" value="DUF3512"/>
</dbReference>
<evidence type="ECO:0000256" key="3">
    <source>
        <dbReference type="ARBA" id="ARBA00023117"/>
    </source>
</evidence>
<dbReference type="Pfam" id="PF00439">
    <property type="entry name" value="Bromodomain"/>
    <property type="match status" value="1"/>
</dbReference>